<proteinExistence type="inferred from homology"/>
<evidence type="ECO:0000256" key="1">
    <source>
        <dbReference type="ARBA" id="ARBA00007689"/>
    </source>
</evidence>
<keyword evidence="4" id="KW-1185">Reference proteome</keyword>
<comment type="similarity">
    <text evidence="1">Belongs to the YciI family.</text>
</comment>
<protein>
    <recommendedName>
        <fullName evidence="2">YCII-related domain-containing protein</fullName>
    </recommendedName>
</protein>
<accession>A0A5M4FBN4</accession>
<dbReference type="PANTHER" id="PTHR37828:SF1">
    <property type="entry name" value="YCII-RELATED DOMAIN-CONTAINING PROTEIN"/>
    <property type="match status" value="1"/>
</dbReference>
<feature type="domain" description="YCII-related" evidence="2">
    <location>
        <begin position="3"/>
        <end position="87"/>
    </location>
</feature>
<dbReference type="PANTHER" id="PTHR37828">
    <property type="entry name" value="GSR2449 PROTEIN"/>
    <property type="match status" value="1"/>
</dbReference>
<sequence length="97" mass="10840">MAYFATIYRYTDDDARRDEVRPTHRDYLQQLTQQGRLAVSGPYVGGDRGGALLIFVADDEAGALELSANDPFMLEGLVEERTVREWQPVSGQLADGF</sequence>
<organism evidence="3 4">
    <name type="scientific">Aeromicrobium ginsengisoli</name>
    <dbReference type="NCBI Taxonomy" id="363867"/>
    <lineage>
        <taxon>Bacteria</taxon>
        <taxon>Bacillati</taxon>
        <taxon>Actinomycetota</taxon>
        <taxon>Actinomycetes</taxon>
        <taxon>Propionibacteriales</taxon>
        <taxon>Nocardioidaceae</taxon>
        <taxon>Aeromicrobium</taxon>
    </lineage>
</organism>
<comment type="caution">
    <text evidence="3">The sequence shown here is derived from an EMBL/GenBank/DDBJ whole genome shotgun (WGS) entry which is preliminary data.</text>
</comment>
<dbReference type="InterPro" id="IPR005545">
    <property type="entry name" value="YCII"/>
</dbReference>
<dbReference type="SUPFAM" id="SSF54909">
    <property type="entry name" value="Dimeric alpha+beta barrel"/>
    <property type="match status" value="1"/>
</dbReference>
<dbReference type="InterPro" id="IPR011008">
    <property type="entry name" value="Dimeric_a/b-barrel"/>
</dbReference>
<reference evidence="3" key="1">
    <citation type="submission" date="2019-09" db="EMBL/GenBank/DDBJ databases">
        <authorList>
            <person name="Li J."/>
        </authorList>
    </citation>
    <scope>NUCLEOTIDE SEQUENCE [LARGE SCALE GENOMIC DNA]</scope>
    <source>
        <strain evidence="3">JCM 14732</strain>
    </source>
</reference>
<dbReference type="Proteomes" id="UP000380867">
    <property type="component" value="Unassembled WGS sequence"/>
</dbReference>
<evidence type="ECO:0000313" key="3">
    <source>
        <dbReference type="EMBL" id="KAA1395647.1"/>
    </source>
</evidence>
<evidence type="ECO:0000259" key="2">
    <source>
        <dbReference type="Pfam" id="PF03795"/>
    </source>
</evidence>
<dbReference type="EMBL" id="SDPQ02000003">
    <property type="protein sequence ID" value="KAA1395647.1"/>
    <property type="molecule type" value="Genomic_DNA"/>
</dbReference>
<name>A0A5M4FBN4_9ACTN</name>
<gene>
    <name evidence="3" type="ORF">ESP70_015975</name>
</gene>
<dbReference type="AlphaFoldDB" id="A0A5M4FBN4"/>
<evidence type="ECO:0000313" key="4">
    <source>
        <dbReference type="Proteomes" id="UP000380867"/>
    </source>
</evidence>
<dbReference type="Pfam" id="PF03795">
    <property type="entry name" value="YCII"/>
    <property type="match status" value="1"/>
</dbReference>
<dbReference type="RefSeq" id="WP_149690306.1">
    <property type="nucleotide sequence ID" value="NZ_SDPQ02000003.1"/>
</dbReference>
<dbReference type="OrthoDB" id="8968203at2"/>
<dbReference type="Gene3D" id="3.30.70.1060">
    <property type="entry name" value="Dimeric alpha+beta barrel"/>
    <property type="match status" value="1"/>
</dbReference>